<dbReference type="InterPro" id="IPR001647">
    <property type="entry name" value="HTH_TetR"/>
</dbReference>
<comment type="caution">
    <text evidence="6">The sequence shown here is derived from an EMBL/GenBank/DDBJ whole genome shotgun (WGS) entry which is preliminary data.</text>
</comment>
<dbReference type="Gene3D" id="1.10.10.60">
    <property type="entry name" value="Homeodomain-like"/>
    <property type="match status" value="1"/>
</dbReference>
<dbReference type="InterPro" id="IPR054129">
    <property type="entry name" value="DesT_TetR_C"/>
</dbReference>
<dbReference type="Gene3D" id="1.10.357.10">
    <property type="entry name" value="Tetracycline Repressor, domain 2"/>
    <property type="match status" value="1"/>
</dbReference>
<keyword evidence="2 4" id="KW-0238">DNA-binding</keyword>
<gene>
    <name evidence="6" type="ORF">C8N29_11029</name>
</gene>
<evidence type="ECO:0000256" key="1">
    <source>
        <dbReference type="ARBA" id="ARBA00023015"/>
    </source>
</evidence>
<dbReference type="GO" id="GO:0003677">
    <property type="term" value="F:DNA binding"/>
    <property type="evidence" value="ECO:0007669"/>
    <property type="project" value="UniProtKB-UniRule"/>
</dbReference>
<evidence type="ECO:0000256" key="2">
    <source>
        <dbReference type="ARBA" id="ARBA00023125"/>
    </source>
</evidence>
<keyword evidence="7" id="KW-1185">Reference proteome</keyword>
<sequence length="219" mass="25216">MTIRDERKQQTRQTLLDAALKLMSDGRSFVSISLREVTREAGVVPTAFYRHFRDMDELGLALVDEVCLSLRRLLREERLKAHGAGHIAIHSSVMMFLLYVRQEARYFDFLARERLSGSAKIRESIQREINHFSSDLTADFRMFPDMQNLPTEDLQMIANLVINTAINWCGEILSLPAEQVRLQYELSMRAVKQLRLIFVGAMHWRSDKGELISATTPTS</sequence>
<accession>A0A2T5IY24</accession>
<dbReference type="FunFam" id="1.10.10.60:FF:000034">
    <property type="entry name" value="HTH-type transcriptional repressor FabR"/>
    <property type="match status" value="1"/>
</dbReference>
<evidence type="ECO:0000256" key="3">
    <source>
        <dbReference type="ARBA" id="ARBA00023163"/>
    </source>
</evidence>
<dbReference type="PANTHER" id="PTHR47752:SF1">
    <property type="entry name" value="HTH-TYPE TRANSCRIPTIONAL REPRESSOR FABR"/>
    <property type="match status" value="1"/>
</dbReference>
<dbReference type="PROSITE" id="PS50977">
    <property type="entry name" value="HTH_TETR_2"/>
    <property type="match status" value="1"/>
</dbReference>
<dbReference type="InterPro" id="IPR050692">
    <property type="entry name" value="HTH_transcr_repressor_FabR"/>
</dbReference>
<name>A0A2T5IY24_9GAMM</name>
<dbReference type="EMBL" id="QAON01000010">
    <property type="protein sequence ID" value="PTQ88880.1"/>
    <property type="molecule type" value="Genomic_DNA"/>
</dbReference>
<dbReference type="Pfam" id="PF21943">
    <property type="entry name" value="TetR_C_46"/>
    <property type="match status" value="1"/>
</dbReference>
<dbReference type="NCBIfam" id="NF008402">
    <property type="entry name" value="PRK11202.1"/>
    <property type="match status" value="1"/>
</dbReference>
<reference evidence="6 7" key="1">
    <citation type="submission" date="2018-04" db="EMBL/GenBank/DDBJ databases">
        <title>Genomic Encyclopedia of Archaeal and Bacterial Type Strains, Phase II (KMG-II): from individual species to whole genera.</title>
        <authorList>
            <person name="Goeker M."/>
        </authorList>
    </citation>
    <scope>NUCLEOTIDE SEQUENCE [LARGE SCALE GENOMIC DNA]</scope>
    <source>
        <strain evidence="6 7">DSM 5822</strain>
    </source>
</reference>
<feature type="domain" description="HTH tetR-type" evidence="5">
    <location>
        <begin position="9"/>
        <end position="70"/>
    </location>
</feature>
<dbReference type="PANTHER" id="PTHR47752">
    <property type="entry name" value="HTH-TYPE TRANSCRIPTIONAL REPRESSOR FABR"/>
    <property type="match status" value="1"/>
</dbReference>
<keyword evidence="3" id="KW-0804">Transcription</keyword>
<dbReference type="SUPFAM" id="SSF46689">
    <property type="entry name" value="Homeodomain-like"/>
    <property type="match status" value="1"/>
</dbReference>
<evidence type="ECO:0000256" key="4">
    <source>
        <dbReference type="PROSITE-ProRule" id="PRU00335"/>
    </source>
</evidence>
<dbReference type="InterPro" id="IPR009057">
    <property type="entry name" value="Homeodomain-like_sf"/>
</dbReference>
<dbReference type="Pfam" id="PF00440">
    <property type="entry name" value="TetR_N"/>
    <property type="match status" value="1"/>
</dbReference>
<evidence type="ECO:0000313" key="6">
    <source>
        <dbReference type="EMBL" id="PTQ88880.1"/>
    </source>
</evidence>
<evidence type="ECO:0000313" key="7">
    <source>
        <dbReference type="Proteomes" id="UP000244223"/>
    </source>
</evidence>
<keyword evidence="1" id="KW-0805">Transcription regulation</keyword>
<proteinExistence type="predicted"/>
<dbReference type="RefSeq" id="WP_107866042.1">
    <property type="nucleotide sequence ID" value="NZ_QAON01000010.1"/>
</dbReference>
<dbReference type="Proteomes" id="UP000244223">
    <property type="component" value="Unassembled WGS sequence"/>
</dbReference>
<organism evidence="6 7">
    <name type="scientific">Agitococcus lubricus</name>
    <dbReference type="NCBI Taxonomy" id="1077255"/>
    <lineage>
        <taxon>Bacteria</taxon>
        <taxon>Pseudomonadati</taxon>
        <taxon>Pseudomonadota</taxon>
        <taxon>Gammaproteobacteria</taxon>
        <taxon>Moraxellales</taxon>
        <taxon>Moraxellaceae</taxon>
        <taxon>Agitococcus</taxon>
    </lineage>
</organism>
<feature type="DNA-binding region" description="H-T-H motif" evidence="4">
    <location>
        <begin position="33"/>
        <end position="52"/>
    </location>
</feature>
<evidence type="ECO:0000259" key="5">
    <source>
        <dbReference type="PROSITE" id="PS50977"/>
    </source>
</evidence>
<dbReference type="OrthoDB" id="9810250at2"/>
<protein>
    <submittedName>
        <fullName evidence="6">TetR family transcriptional regulator</fullName>
    </submittedName>
</protein>
<dbReference type="AlphaFoldDB" id="A0A2T5IY24"/>